<organism evidence="1">
    <name type="scientific">Haptolina ericina</name>
    <dbReference type="NCBI Taxonomy" id="156174"/>
    <lineage>
        <taxon>Eukaryota</taxon>
        <taxon>Haptista</taxon>
        <taxon>Haptophyta</taxon>
        <taxon>Prymnesiophyceae</taxon>
        <taxon>Prymnesiales</taxon>
        <taxon>Prymnesiaceae</taxon>
        <taxon>Haptolina</taxon>
    </lineage>
</organism>
<dbReference type="EMBL" id="HBHX01006535">
    <property type="protein sequence ID" value="CAE0102921.1"/>
    <property type="molecule type" value="Transcribed_RNA"/>
</dbReference>
<evidence type="ECO:0000313" key="1">
    <source>
        <dbReference type="EMBL" id="CAE0102921.1"/>
    </source>
</evidence>
<proteinExistence type="predicted"/>
<protein>
    <submittedName>
        <fullName evidence="1">Uncharacterized protein</fullName>
    </submittedName>
</protein>
<accession>A0A7S3ER93</accession>
<reference evidence="1" key="1">
    <citation type="submission" date="2021-01" db="EMBL/GenBank/DDBJ databases">
        <authorList>
            <person name="Corre E."/>
            <person name="Pelletier E."/>
            <person name="Niang G."/>
            <person name="Scheremetjew M."/>
            <person name="Finn R."/>
            <person name="Kale V."/>
            <person name="Holt S."/>
            <person name="Cochrane G."/>
            <person name="Meng A."/>
            <person name="Brown T."/>
            <person name="Cohen L."/>
        </authorList>
    </citation>
    <scope>NUCLEOTIDE SEQUENCE</scope>
    <source>
        <strain evidence="1">CCMP281</strain>
    </source>
</reference>
<gene>
    <name evidence="1" type="ORF">HERI1096_LOCUS3579</name>
</gene>
<dbReference type="AlphaFoldDB" id="A0A7S3ER93"/>
<sequence>MAAVEYKYAARRVQKACPGWAFVGINRLGEGAAMTSDLACVENSMPCECGGGRTGLWPWQLQPESHGVCPCIRDERIHWVRESQGRRAVFDAFPGVIGVKDDPP</sequence>
<name>A0A7S3ER93_9EUKA</name>